<evidence type="ECO:0000313" key="4">
    <source>
        <dbReference type="Proteomes" id="UP000824128"/>
    </source>
</evidence>
<proteinExistence type="predicted"/>
<protein>
    <submittedName>
        <fullName evidence="3">Uncharacterized protein</fullName>
    </submittedName>
</protein>
<reference evidence="3" key="2">
    <citation type="journal article" date="2021" name="PeerJ">
        <title>Extensive microbial diversity within the chicken gut microbiome revealed by metagenomics and culture.</title>
        <authorList>
            <person name="Gilroy R."/>
            <person name="Ravi A."/>
            <person name="Getino M."/>
            <person name="Pursley I."/>
            <person name="Horton D.L."/>
            <person name="Alikhan N.F."/>
            <person name="Baker D."/>
            <person name="Gharbi K."/>
            <person name="Hall N."/>
            <person name="Watson M."/>
            <person name="Adriaenssens E.M."/>
            <person name="Foster-Nyarko E."/>
            <person name="Jarju S."/>
            <person name="Secka A."/>
            <person name="Antonio M."/>
            <person name="Oren A."/>
            <person name="Chaudhuri R.R."/>
            <person name="La Ragione R."/>
            <person name="Hildebrand F."/>
            <person name="Pallen M.J."/>
        </authorList>
    </citation>
    <scope>NUCLEOTIDE SEQUENCE</scope>
    <source>
        <strain evidence="3">ChiGjej2B2-16831</strain>
    </source>
</reference>
<organism evidence="3 4">
    <name type="scientific">Candidatus Aphodomorpha intestinavium</name>
    <dbReference type="NCBI Taxonomy" id="2840672"/>
    <lineage>
        <taxon>Bacteria</taxon>
        <taxon>Bacillati</taxon>
        <taxon>Bacillota</taxon>
        <taxon>Clostridia</taxon>
        <taxon>Eubacteriales</taxon>
        <taxon>Candidatus Aphodomorpha</taxon>
    </lineage>
</organism>
<dbReference type="AlphaFoldDB" id="A0A9D1N1W2"/>
<keyword evidence="2" id="KW-0472">Membrane</keyword>
<feature type="transmembrane region" description="Helical" evidence="2">
    <location>
        <begin position="407"/>
        <end position="426"/>
    </location>
</feature>
<feature type="transmembrane region" description="Helical" evidence="2">
    <location>
        <begin position="310"/>
        <end position="331"/>
    </location>
</feature>
<keyword evidence="2" id="KW-0812">Transmembrane</keyword>
<gene>
    <name evidence="3" type="ORF">IAD24_00205</name>
</gene>
<keyword evidence="2" id="KW-1133">Transmembrane helix</keyword>
<feature type="non-terminal residue" evidence="3">
    <location>
        <position position="442"/>
    </location>
</feature>
<dbReference type="Proteomes" id="UP000824128">
    <property type="component" value="Unassembled WGS sequence"/>
</dbReference>
<evidence type="ECO:0000313" key="3">
    <source>
        <dbReference type="EMBL" id="HIU93555.1"/>
    </source>
</evidence>
<sequence length="442" mass="46421">MKNAAVSTAAKTAAIVLFVCALGGALLCGVGTMYLAAADAYDVAPAFSDTALCSSMASRYLFYAEPDVIQACNPFADGTEDAALARRALDALFDPEALNLRLRVTDAQSGALYYGPADVEGLEAVTSRQIRYRYVENDVASGYLYGAEAAHAYPAETFPGPTLTPRPSDAAEDAAGTTAATPRPSDAADGAAAAQVQERTLLLTAYLDPALPAQDTLAVLGALFTRLYAWRYALPILCLGLLLVAALLYVYLLCAAGRRPGAEGVQPGRLHRVPTDVLYVCAAGLAALLLALASLLAFGGTLVYPSVSAFVPLLLVFAVCGAGEALLLVGVSMSTAVRVKTRTWLSSMLVYRALRCLLRGARSAWSGVSAVLHGLPLVWKLLLACGGYVLLSVVLINEAFYSSDLYLLLYLLLSAAGALLLCRYAVGFDRLRRGAQKLAGGE</sequence>
<comment type="caution">
    <text evidence="3">The sequence shown here is derived from an EMBL/GenBank/DDBJ whole genome shotgun (WGS) entry which is preliminary data.</text>
</comment>
<name>A0A9D1N1W2_9FIRM</name>
<feature type="region of interest" description="Disordered" evidence="1">
    <location>
        <begin position="157"/>
        <end position="190"/>
    </location>
</feature>
<evidence type="ECO:0000256" key="2">
    <source>
        <dbReference type="SAM" id="Phobius"/>
    </source>
</evidence>
<evidence type="ECO:0000256" key="1">
    <source>
        <dbReference type="SAM" id="MobiDB-lite"/>
    </source>
</evidence>
<feature type="transmembrane region" description="Helical" evidence="2">
    <location>
        <begin position="277"/>
        <end position="304"/>
    </location>
</feature>
<feature type="compositionally biased region" description="Low complexity" evidence="1">
    <location>
        <begin position="173"/>
        <end position="190"/>
    </location>
</feature>
<accession>A0A9D1N1W2</accession>
<feature type="transmembrane region" description="Helical" evidence="2">
    <location>
        <begin position="232"/>
        <end position="256"/>
    </location>
</feature>
<dbReference type="EMBL" id="DVNZ01000007">
    <property type="protein sequence ID" value="HIU93555.1"/>
    <property type="molecule type" value="Genomic_DNA"/>
</dbReference>
<reference evidence="3" key="1">
    <citation type="submission" date="2020-10" db="EMBL/GenBank/DDBJ databases">
        <authorList>
            <person name="Gilroy R."/>
        </authorList>
    </citation>
    <scope>NUCLEOTIDE SEQUENCE</scope>
    <source>
        <strain evidence="3">ChiGjej2B2-16831</strain>
    </source>
</reference>